<dbReference type="AlphaFoldDB" id="M4M9U9"/>
<accession>M4M9U9</accession>
<dbReference type="EMBL" id="JX042615">
    <property type="protein sequence ID" value="AGG56687.1"/>
    <property type="molecule type" value="mRNA"/>
</dbReference>
<feature type="non-terminal residue" evidence="1">
    <location>
        <position position="102"/>
    </location>
</feature>
<sequence>ELMDQFKAVQGRRRCNDNSRVKGEHAWHEQRLAEYDVVALDMCALVGNGNPNPPIHRRRWFRNVYAEAVGFLSECNAPSEIDEPYVPAEAECSPLVEDCHLF</sequence>
<protein>
    <submittedName>
        <fullName evidence="1">Cobalamin acquisition protein 1</fullName>
    </submittedName>
</protein>
<evidence type="ECO:0000313" key="1">
    <source>
        <dbReference type="EMBL" id="AGG56687.1"/>
    </source>
</evidence>
<feature type="non-terminal residue" evidence="1">
    <location>
        <position position="1"/>
    </location>
</feature>
<reference evidence="1" key="1">
    <citation type="journal article" date="2012" name="Proc. Natl. Acad. Sci. U.S.A.">
        <title>Influence of cobalamin scarcity on diatom molecular physiology and identification of a cobalamin acquisition protein.</title>
        <authorList>
            <person name="Bertrand E.M."/>
            <person name="Allen A.E."/>
            <person name="Dupont C.L."/>
            <person name="Norden-Krichmar T.M."/>
            <person name="Bai J."/>
            <person name="Valas R.E."/>
            <person name="Saito M.A."/>
        </authorList>
    </citation>
    <scope>NUCLEOTIDE SEQUENCE</scope>
</reference>
<organism evidence="1">
    <name type="scientific">uncultured phototrophic eukaryote</name>
    <dbReference type="NCBI Taxonomy" id="172788"/>
    <lineage>
        <taxon>Eukaryota</taxon>
        <taxon>environmental samples</taxon>
    </lineage>
</organism>
<proteinExistence type="evidence at transcript level"/>
<gene>
    <name evidence="1" type="primary">CBA1</name>
</gene>
<name>M4M9U9_9EUKA</name>